<evidence type="ECO:0000256" key="6">
    <source>
        <dbReference type="SAM" id="MobiDB-lite"/>
    </source>
</evidence>
<dbReference type="GO" id="GO:0033254">
    <property type="term" value="C:vacuolar transporter chaperone complex"/>
    <property type="evidence" value="ECO:0007669"/>
    <property type="project" value="TreeGrafter"/>
</dbReference>
<evidence type="ECO:0000256" key="5">
    <source>
        <dbReference type="ARBA" id="ARBA00023136"/>
    </source>
</evidence>
<dbReference type="PANTHER" id="PTHR46140:SF2">
    <property type="entry name" value="VACUOLAR TRANSPORTER CHAPERONE 3 COMPLEX SUBUNIT 3-RELATED"/>
    <property type="match status" value="1"/>
</dbReference>
<feature type="region of interest" description="Disordered" evidence="6">
    <location>
        <begin position="95"/>
        <end position="121"/>
    </location>
</feature>
<evidence type="ECO:0000313" key="9">
    <source>
        <dbReference type="EMBL" id="KAF2097340.1"/>
    </source>
</evidence>
<keyword evidence="5 7" id="KW-0472">Membrane</keyword>
<gene>
    <name evidence="9" type="ORF">NA57DRAFT_77593</name>
</gene>
<name>A0A9P4I976_9PEZI</name>
<dbReference type="InterPro" id="IPR042267">
    <property type="entry name" value="VTC_sf"/>
</dbReference>
<feature type="compositionally biased region" description="Acidic residues" evidence="6">
    <location>
        <begin position="605"/>
        <end position="616"/>
    </location>
</feature>
<keyword evidence="3 7" id="KW-0812">Transmembrane</keyword>
<dbReference type="Gene3D" id="3.20.100.30">
    <property type="entry name" value="VTC, catalytic tunnel domain"/>
    <property type="match status" value="1"/>
</dbReference>
<evidence type="ECO:0000256" key="3">
    <source>
        <dbReference type="ARBA" id="ARBA00022692"/>
    </source>
</evidence>
<dbReference type="PROSITE" id="PS51382">
    <property type="entry name" value="SPX"/>
    <property type="match status" value="1"/>
</dbReference>
<feature type="transmembrane region" description="Helical" evidence="7">
    <location>
        <begin position="752"/>
        <end position="772"/>
    </location>
</feature>
<evidence type="ECO:0000313" key="10">
    <source>
        <dbReference type="Proteomes" id="UP000799772"/>
    </source>
</evidence>
<dbReference type="OrthoDB" id="6493944at2759"/>
<dbReference type="CDD" id="cd14480">
    <property type="entry name" value="SPX_VTC2_like"/>
    <property type="match status" value="1"/>
</dbReference>
<feature type="domain" description="SPX" evidence="8">
    <location>
        <begin position="1"/>
        <end position="175"/>
    </location>
</feature>
<feature type="compositionally biased region" description="Acidic residues" evidence="6">
    <location>
        <begin position="40"/>
        <end position="51"/>
    </location>
</feature>
<dbReference type="GO" id="GO:0000329">
    <property type="term" value="C:fungal-type vacuole membrane"/>
    <property type="evidence" value="ECO:0007669"/>
    <property type="project" value="TreeGrafter"/>
</dbReference>
<keyword evidence="2" id="KW-0926">Vacuole</keyword>
<comment type="caution">
    <text evidence="9">The sequence shown here is derived from an EMBL/GenBank/DDBJ whole genome shotgun (WGS) entry which is preliminary data.</text>
</comment>
<dbReference type="Pfam" id="PF09359">
    <property type="entry name" value="VTC"/>
    <property type="match status" value="1"/>
</dbReference>
<dbReference type="InterPro" id="IPR003807">
    <property type="entry name" value="DUF202"/>
</dbReference>
<dbReference type="InterPro" id="IPR051572">
    <property type="entry name" value="VTC_Complex_Subunit"/>
</dbReference>
<accession>A0A9P4I976</accession>
<dbReference type="PANTHER" id="PTHR46140">
    <property type="entry name" value="VACUOLAR TRANSPORTER CHAPERONE 1-RELATED"/>
    <property type="match status" value="1"/>
</dbReference>
<feature type="transmembrane region" description="Helical" evidence="7">
    <location>
        <begin position="712"/>
        <end position="732"/>
    </location>
</feature>
<proteinExistence type="predicted"/>
<dbReference type="Pfam" id="PF02656">
    <property type="entry name" value="DUF202"/>
    <property type="match status" value="1"/>
</dbReference>
<dbReference type="AlphaFoldDB" id="A0A9P4I976"/>
<feature type="compositionally biased region" description="Basic and acidic residues" evidence="6">
    <location>
        <begin position="98"/>
        <end position="121"/>
    </location>
</feature>
<comment type="subcellular location">
    <subcellularLocation>
        <location evidence="1">Vacuole membrane</location>
        <topology evidence="1">Multi-pass membrane protein</topology>
    </subcellularLocation>
</comment>
<evidence type="ECO:0000256" key="4">
    <source>
        <dbReference type="ARBA" id="ARBA00022989"/>
    </source>
</evidence>
<reference evidence="9" key="1">
    <citation type="journal article" date="2020" name="Stud. Mycol.">
        <title>101 Dothideomycetes genomes: a test case for predicting lifestyles and emergence of pathogens.</title>
        <authorList>
            <person name="Haridas S."/>
            <person name="Albert R."/>
            <person name="Binder M."/>
            <person name="Bloem J."/>
            <person name="Labutti K."/>
            <person name="Salamov A."/>
            <person name="Andreopoulos B."/>
            <person name="Baker S."/>
            <person name="Barry K."/>
            <person name="Bills G."/>
            <person name="Bluhm B."/>
            <person name="Cannon C."/>
            <person name="Castanera R."/>
            <person name="Culley D."/>
            <person name="Daum C."/>
            <person name="Ezra D."/>
            <person name="Gonzalez J."/>
            <person name="Henrissat B."/>
            <person name="Kuo A."/>
            <person name="Liang C."/>
            <person name="Lipzen A."/>
            <person name="Lutzoni F."/>
            <person name="Magnuson J."/>
            <person name="Mondo S."/>
            <person name="Nolan M."/>
            <person name="Ohm R."/>
            <person name="Pangilinan J."/>
            <person name="Park H.-J."/>
            <person name="Ramirez L."/>
            <person name="Alfaro M."/>
            <person name="Sun H."/>
            <person name="Tritt A."/>
            <person name="Yoshinaga Y."/>
            <person name="Zwiers L.-H."/>
            <person name="Turgeon B."/>
            <person name="Goodwin S."/>
            <person name="Spatafora J."/>
            <person name="Crous P."/>
            <person name="Grigoriev I."/>
        </authorList>
    </citation>
    <scope>NUCLEOTIDE SEQUENCE</scope>
    <source>
        <strain evidence="9">CBS 133067</strain>
    </source>
</reference>
<dbReference type="Proteomes" id="UP000799772">
    <property type="component" value="Unassembled WGS sequence"/>
</dbReference>
<evidence type="ECO:0000256" key="2">
    <source>
        <dbReference type="ARBA" id="ARBA00022554"/>
    </source>
</evidence>
<sequence>MRFGRTLKTQVYSPWRDQYIDYDKLKQLLREAGSDQGIDPQDDDDWTEQDESAFVEELVNNQLEKVANFQKQTSQKLRDRTAECEKKLEPLGDGLQIKVEDADKKQEPNGEPSKADISENERNEILKSVLKELDEITKETNELERYSRINYTGFLKAAKKHDRRRGHNYRVRPLLQVRLSALPFNQEDYSPLLFRLSVMYSFVRQKLDGKSTQDTSFSDNQTSGESFVSHKFWVHPENLLEVKTVILRRLPVLVYNPQTSKIAEGSQRDPELTSIYFDNPKFSLYTKKVDHEPNATSLRLRWYGQLSEKPEILLEMKTIKEGDVSEEQRFPIKEKYIQPFIKGEYKMEKSIEKLKHRAGDANGDKVAEFEKSVDEIQSFILDNDLQPVVRANYSRTAFQIPGDDRVRISLDTNLAMIREDAIDAERPCRDPDDWHRKDIDDAEMEFPFSRIRKGEINRFPFALLEIKIKGNKQYEWIDDLMNSHLVTPAPRFSKFVQGVANLFEDYVNSFPFWLSQVETDIRRDPQQAFEEEQARRKKIADDDIAVGSLLSATRNSPALRQNLGSPVGSPARQREIAGSMSGRAMADMAKNAAVAGQEKTGKEDVVEEEDSDDDGVQGDSQEHESHGFAALFPSFSTSKYARARRERGGEAKLPPGVNTPTYWLKDQGPVKVEAKVWLANQRTFIKWQHVAILLASLSLGLYNAAGETNNIARSLAIVYTLVAVFAGIWGWGMYLYRSNLIEKRSGREMESMVGPIVVCIGLVIALSLNFGFKYHAAMLDRERESGQNGTSLFLHGELL</sequence>
<organism evidence="9 10">
    <name type="scientific">Rhizodiscina lignyota</name>
    <dbReference type="NCBI Taxonomy" id="1504668"/>
    <lineage>
        <taxon>Eukaryota</taxon>
        <taxon>Fungi</taxon>
        <taxon>Dikarya</taxon>
        <taxon>Ascomycota</taxon>
        <taxon>Pezizomycotina</taxon>
        <taxon>Dothideomycetes</taxon>
        <taxon>Pleosporomycetidae</taxon>
        <taxon>Aulographales</taxon>
        <taxon>Rhizodiscinaceae</taxon>
        <taxon>Rhizodiscina</taxon>
    </lineage>
</organism>
<evidence type="ECO:0000256" key="1">
    <source>
        <dbReference type="ARBA" id="ARBA00004128"/>
    </source>
</evidence>
<protein>
    <submittedName>
        <fullName evidence="9">SPX-domain-containing protein</fullName>
    </submittedName>
</protein>
<dbReference type="GO" id="GO:0006799">
    <property type="term" value="P:polyphosphate biosynthetic process"/>
    <property type="evidence" value="ECO:0007669"/>
    <property type="project" value="UniProtKB-ARBA"/>
</dbReference>
<feature type="region of interest" description="Disordered" evidence="6">
    <location>
        <begin position="588"/>
        <end position="623"/>
    </location>
</feature>
<dbReference type="InterPro" id="IPR004331">
    <property type="entry name" value="SPX_dom"/>
</dbReference>
<evidence type="ECO:0000256" key="7">
    <source>
        <dbReference type="SAM" id="Phobius"/>
    </source>
</evidence>
<keyword evidence="10" id="KW-1185">Reference proteome</keyword>
<dbReference type="InterPro" id="IPR018966">
    <property type="entry name" value="VTC_domain"/>
</dbReference>
<evidence type="ECO:0000259" key="8">
    <source>
        <dbReference type="PROSITE" id="PS51382"/>
    </source>
</evidence>
<keyword evidence="4 7" id="KW-1133">Transmembrane helix</keyword>
<dbReference type="EMBL" id="ML978128">
    <property type="protein sequence ID" value="KAF2097340.1"/>
    <property type="molecule type" value="Genomic_DNA"/>
</dbReference>
<feature type="region of interest" description="Disordered" evidence="6">
    <location>
        <begin position="31"/>
        <end position="51"/>
    </location>
</feature>
<dbReference type="FunFam" id="3.20.100.30:FF:000002">
    <property type="entry name" value="Vacuolar transporter chaperone"/>
    <property type="match status" value="1"/>
</dbReference>
<feature type="transmembrane region" description="Helical" evidence="7">
    <location>
        <begin position="687"/>
        <end position="705"/>
    </location>
</feature>